<dbReference type="EMBL" id="KE525319">
    <property type="protein sequence ID" value="KFB46621.1"/>
    <property type="molecule type" value="Genomic_DNA"/>
</dbReference>
<dbReference type="STRING" id="74873.A0A084W8S7"/>
<reference evidence="3" key="2">
    <citation type="submission" date="2020-05" db="UniProtKB">
        <authorList>
            <consortium name="EnsemblMetazoa"/>
        </authorList>
    </citation>
    <scope>IDENTIFICATION</scope>
</reference>
<evidence type="ECO:0000256" key="1">
    <source>
        <dbReference type="SAM" id="MobiDB-lite"/>
    </source>
</evidence>
<dbReference type="Proteomes" id="UP000030765">
    <property type="component" value="Unassembled WGS sequence"/>
</dbReference>
<dbReference type="VEuPathDB" id="VectorBase:ASIC014668"/>
<dbReference type="EnsemblMetazoa" id="ASIC014668-RA">
    <property type="protein sequence ID" value="ASIC014668-PA"/>
    <property type="gene ID" value="ASIC014668"/>
</dbReference>
<sequence length="230" mass="25894">MQYLQNPNVDDELGFDPFLETQKGSKILPFMNGGMPLANGQPQPPQQQQQAPQNGNWNPQMQQPFMRFQQNEPNHLAQAQPQNGLNKPAYGNNFPDWTSLDPAIVSYRQFSFMNGPNQPAAGDMFLNAQQQQQQQMNQQQNLQPGQGFGHHGLNLQSNLMGQQQQQQQQQANPQLNFSHANWLNNEQSVYMNGLTNGGFPNGFDKFSIPMPPGFQNNVPGNNKQKAECIN</sequence>
<proteinExistence type="predicted"/>
<feature type="compositionally biased region" description="Low complexity" evidence="1">
    <location>
        <begin position="129"/>
        <end position="145"/>
    </location>
</feature>
<feature type="region of interest" description="Disordered" evidence="1">
    <location>
        <begin position="27"/>
        <end position="61"/>
    </location>
</feature>
<dbReference type="VEuPathDB" id="VectorBase:ASIS014473"/>
<protein>
    <submittedName>
        <fullName evidence="2 3">Uncharacterized protein</fullName>
    </submittedName>
</protein>
<feature type="region of interest" description="Disordered" evidence="1">
    <location>
        <begin position="129"/>
        <end position="154"/>
    </location>
</feature>
<dbReference type="AlphaFoldDB" id="A0A084W8S7"/>
<dbReference type="OrthoDB" id="1923159at2759"/>
<gene>
    <name evidence="2" type="ORF">ZHAS_00014668</name>
</gene>
<evidence type="ECO:0000313" key="4">
    <source>
        <dbReference type="Proteomes" id="UP000030765"/>
    </source>
</evidence>
<keyword evidence="4" id="KW-1185">Reference proteome</keyword>
<reference evidence="2 4" key="1">
    <citation type="journal article" date="2014" name="BMC Genomics">
        <title>Genome sequence of Anopheles sinensis provides insight into genetics basis of mosquito competence for malaria parasites.</title>
        <authorList>
            <person name="Zhou D."/>
            <person name="Zhang D."/>
            <person name="Ding G."/>
            <person name="Shi L."/>
            <person name="Hou Q."/>
            <person name="Ye Y."/>
            <person name="Xu Y."/>
            <person name="Zhou H."/>
            <person name="Xiong C."/>
            <person name="Li S."/>
            <person name="Yu J."/>
            <person name="Hong S."/>
            <person name="Yu X."/>
            <person name="Zou P."/>
            <person name="Chen C."/>
            <person name="Chang X."/>
            <person name="Wang W."/>
            <person name="Lv Y."/>
            <person name="Sun Y."/>
            <person name="Ma L."/>
            <person name="Shen B."/>
            <person name="Zhu C."/>
        </authorList>
    </citation>
    <scope>NUCLEOTIDE SEQUENCE [LARGE SCALE GENOMIC DNA]</scope>
</reference>
<evidence type="ECO:0000313" key="2">
    <source>
        <dbReference type="EMBL" id="KFB46621.1"/>
    </source>
</evidence>
<organism evidence="2">
    <name type="scientific">Anopheles sinensis</name>
    <name type="common">Mosquito</name>
    <dbReference type="NCBI Taxonomy" id="74873"/>
    <lineage>
        <taxon>Eukaryota</taxon>
        <taxon>Metazoa</taxon>
        <taxon>Ecdysozoa</taxon>
        <taxon>Arthropoda</taxon>
        <taxon>Hexapoda</taxon>
        <taxon>Insecta</taxon>
        <taxon>Pterygota</taxon>
        <taxon>Neoptera</taxon>
        <taxon>Endopterygota</taxon>
        <taxon>Diptera</taxon>
        <taxon>Nematocera</taxon>
        <taxon>Culicoidea</taxon>
        <taxon>Culicidae</taxon>
        <taxon>Anophelinae</taxon>
        <taxon>Anopheles</taxon>
    </lineage>
</organism>
<feature type="compositionally biased region" description="Low complexity" evidence="1">
    <location>
        <begin position="38"/>
        <end position="61"/>
    </location>
</feature>
<name>A0A084W8S7_ANOSI</name>
<dbReference type="EMBL" id="ATLV01021513">
    <property type="status" value="NOT_ANNOTATED_CDS"/>
    <property type="molecule type" value="Genomic_DNA"/>
</dbReference>
<accession>A0A084W8S7</accession>
<evidence type="ECO:0000313" key="3">
    <source>
        <dbReference type="EnsemblMetazoa" id="ASIC014668-PA"/>
    </source>
</evidence>